<dbReference type="EMBL" id="CP046565">
    <property type="protein sequence ID" value="QJD30662.1"/>
    <property type="molecule type" value="Genomic_DNA"/>
</dbReference>
<reference evidence="2" key="1">
    <citation type="submission" date="2019-12" db="EMBL/GenBank/DDBJ databases">
        <authorList>
            <person name="Awala S.I."/>
            <person name="Rhee S.K."/>
        </authorList>
    </citation>
    <scope>NUCLEOTIDE SEQUENCE [LARGE SCALE GENOMIC DNA]</scope>
    <source>
        <strain evidence="2">IM1</strain>
    </source>
</reference>
<evidence type="ECO:0000313" key="1">
    <source>
        <dbReference type="EMBL" id="QJD30662.1"/>
    </source>
</evidence>
<gene>
    <name evidence="1" type="ORF">GNH96_12205</name>
</gene>
<dbReference type="Proteomes" id="UP000503004">
    <property type="component" value="Chromosome"/>
</dbReference>
<dbReference type="AlphaFoldDB" id="A0A858Q9R0"/>
<organism evidence="1 2">
    <name type="scientific">Methylococcus geothermalis</name>
    <dbReference type="NCBI Taxonomy" id="2681310"/>
    <lineage>
        <taxon>Bacteria</taxon>
        <taxon>Pseudomonadati</taxon>
        <taxon>Pseudomonadota</taxon>
        <taxon>Gammaproteobacteria</taxon>
        <taxon>Methylococcales</taxon>
        <taxon>Methylococcaceae</taxon>
        <taxon>Methylococcus</taxon>
    </lineage>
</organism>
<dbReference type="SUPFAM" id="SSF51161">
    <property type="entry name" value="Trimeric LpxA-like enzymes"/>
    <property type="match status" value="1"/>
</dbReference>
<dbReference type="KEGG" id="metu:GNH96_12205"/>
<sequence>MGDDTVIELGAVVTKYVSPCPIMAGNPARVLRHRFRPRIVELLLQVGWWDWPSEQILDDVPLLMSD</sequence>
<keyword evidence="2" id="KW-1185">Reference proteome</keyword>
<accession>A0A858Q9R0</accession>
<dbReference type="Gene3D" id="2.160.10.10">
    <property type="entry name" value="Hexapeptide repeat proteins"/>
    <property type="match status" value="1"/>
</dbReference>
<dbReference type="InterPro" id="IPR011004">
    <property type="entry name" value="Trimer_LpxA-like_sf"/>
</dbReference>
<proteinExistence type="predicted"/>
<protein>
    <recommendedName>
        <fullName evidence="3">Acetyltransferase</fullName>
    </recommendedName>
</protein>
<name>A0A858Q9R0_9GAMM</name>
<dbReference type="RefSeq" id="WP_169603938.1">
    <property type="nucleotide sequence ID" value="NZ_CP046565.1"/>
</dbReference>
<evidence type="ECO:0000313" key="2">
    <source>
        <dbReference type="Proteomes" id="UP000503004"/>
    </source>
</evidence>
<evidence type="ECO:0008006" key="3">
    <source>
        <dbReference type="Google" id="ProtNLM"/>
    </source>
</evidence>